<evidence type="ECO:0000313" key="4">
    <source>
        <dbReference type="Proteomes" id="UP000288216"/>
    </source>
</evidence>
<dbReference type="Proteomes" id="UP000288216">
    <property type="component" value="Unassembled WGS sequence"/>
</dbReference>
<sequence>PEILEGKAVVPETDIWAVGVLTFTIIHYALIQGEGHVPRNAAHFHGYKRTHIQN</sequence>
<keyword evidence="1" id="KW-0472">Membrane</keyword>
<gene>
    <name evidence="3" type="ORF">scyTo_0013523</name>
</gene>
<dbReference type="GO" id="GO:0004672">
    <property type="term" value="F:protein kinase activity"/>
    <property type="evidence" value="ECO:0007669"/>
    <property type="project" value="InterPro"/>
</dbReference>
<keyword evidence="1" id="KW-0812">Transmembrane</keyword>
<evidence type="ECO:0000313" key="3">
    <source>
        <dbReference type="EMBL" id="GCB65955.1"/>
    </source>
</evidence>
<proteinExistence type="predicted"/>
<organism evidence="3 4">
    <name type="scientific">Scyliorhinus torazame</name>
    <name type="common">Cloudy catshark</name>
    <name type="synonym">Catulus torazame</name>
    <dbReference type="NCBI Taxonomy" id="75743"/>
    <lineage>
        <taxon>Eukaryota</taxon>
        <taxon>Metazoa</taxon>
        <taxon>Chordata</taxon>
        <taxon>Craniata</taxon>
        <taxon>Vertebrata</taxon>
        <taxon>Chondrichthyes</taxon>
        <taxon>Elasmobranchii</taxon>
        <taxon>Galeomorphii</taxon>
        <taxon>Galeoidea</taxon>
        <taxon>Carcharhiniformes</taxon>
        <taxon>Scyliorhinidae</taxon>
        <taxon>Scyliorhinus</taxon>
    </lineage>
</organism>
<feature type="domain" description="Protein kinase" evidence="2">
    <location>
        <begin position="1"/>
        <end position="54"/>
    </location>
</feature>
<dbReference type="GO" id="GO:0005524">
    <property type="term" value="F:ATP binding"/>
    <property type="evidence" value="ECO:0007669"/>
    <property type="project" value="InterPro"/>
</dbReference>
<dbReference type="PROSITE" id="PS50011">
    <property type="entry name" value="PROTEIN_KINASE_DOM"/>
    <property type="match status" value="1"/>
</dbReference>
<dbReference type="EMBL" id="BFAA01006940">
    <property type="protein sequence ID" value="GCB65955.1"/>
    <property type="molecule type" value="Genomic_DNA"/>
</dbReference>
<accession>A0A401NYM8</accession>
<reference evidence="3 4" key="1">
    <citation type="journal article" date="2018" name="Nat. Ecol. Evol.">
        <title>Shark genomes provide insights into elasmobranch evolution and the origin of vertebrates.</title>
        <authorList>
            <person name="Hara Y"/>
            <person name="Yamaguchi K"/>
            <person name="Onimaru K"/>
            <person name="Kadota M"/>
            <person name="Koyanagi M"/>
            <person name="Keeley SD"/>
            <person name="Tatsumi K"/>
            <person name="Tanaka K"/>
            <person name="Motone F"/>
            <person name="Kageyama Y"/>
            <person name="Nozu R"/>
            <person name="Adachi N"/>
            <person name="Nishimura O"/>
            <person name="Nakagawa R"/>
            <person name="Tanegashima C"/>
            <person name="Kiyatake I"/>
            <person name="Matsumoto R"/>
            <person name="Murakumo K"/>
            <person name="Nishida K"/>
            <person name="Terakita A"/>
            <person name="Kuratani S"/>
            <person name="Sato K"/>
            <person name="Hyodo S Kuraku.S."/>
        </authorList>
    </citation>
    <scope>NUCLEOTIDE SEQUENCE [LARGE SCALE GENOMIC DNA]</scope>
</reference>
<evidence type="ECO:0000259" key="2">
    <source>
        <dbReference type="PROSITE" id="PS50011"/>
    </source>
</evidence>
<protein>
    <recommendedName>
        <fullName evidence="2">Protein kinase domain-containing protein</fullName>
    </recommendedName>
</protein>
<keyword evidence="1" id="KW-1133">Transmembrane helix</keyword>
<keyword evidence="4" id="KW-1185">Reference proteome</keyword>
<feature type="non-terminal residue" evidence="3">
    <location>
        <position position="1"/>
    </location>
</feature>
<dbReference type="AlphaFoldDB" id="A0A401NYM8"/>
<name>A0A401NYM8_SCYTO</name>
<evidence type="ECO:0000256" key="1">
    <source>
        <dbReference type="SAM" id="Phobius"/>
    </source>
</evidence>
<comment type="caution">
    <text evidence="3">The sequence shown here is derived from an EMBL/GenBank/DDBJ whole genome shotgun (WGS) entry which is preliminary data.</text>
</comment>
<dbReference type="InterPro" id="IPR000719">
    <property type="entry name" value="Prot_kinase_dom"/>
</dbReference>
<feature type="transmembrane region" description="Helical" evidence="1">
    <location>
        <begin position="15"/>
        <end position="31"/>
    </location>
</feature>